<comment type="function">
    <text evidence="9">Converts cobyric acid to cobinamide by the addition of aminopropanol on the F carboxylic group.</text>
</comment>
<feature type="transmembrane region" description="Helical" evidence="9">
    <location>
        <begin position="61"/>
        <end position="81"/>
    </location>
</feature>
<evidence type="ECO:0000256" key="8">
    <source>
        <dbReference type="ARBA" id="ARBA00023136"/>
    </source>
</evidence>
<feature type="transmembrane region" description="Helical" evidence="9">
    <location>
        <begin position="166"/>
        <end position="187"/>
    </location>
</feature>
<dbReference type="Proteomes" id="UP001312908">
    <property type="component" value="Unassembled WGS sequence"/>
</dbReference>
<comment type="subcellular location">
    <subcellularLocation>
        <location evidence="1 9">Cell membrane</location>
        <topology evidence="1 9">Multi-pass membrane protein</topology>
    </subcellularLocation>
</comment>
<evidence type="ECO:0000256" key="7">
    <source>
        <dbReference type="ARBA" id="ARBA00022989"/>
    </source>
</evidence>
<keyword evidence="8 9" id="KW-0472">Membrane</keyword>
<comment type="pathway">
    <text evidence="2 9">Cofactor biosynthesis; adenosylcobalamin biosynthesis.</text>
</comment>
<keyword evidence="4 9" id="KW-1003">Cell membrane</keyword>
<proteinExistence type="inferred from homology"/>
<name>A0ABU7U0H7_9PROT</name>
<evidence type="ECO:0000256" key="1">
    <source>
        <dbReference type="ARBA" id="ARBA00004651"/>
    </source>
</evidence>
<evidence type="ECO:0000256" key="5">
    <source>
        <dbReference type="ARBA" id="ARBA00022573"/>
    </source>
</evidence>
<evidence type="ECO:0000256" key="4">
    <source>
        <dbReference type="ARBA" id="ARBA00022475"/>
    </source>
</evidence>
<dbReference type="NCBIfam" id="TIGR00380">
    <property type="entry name" value="cobal_cbiB"/>
    <property type="match status" value="1"/>
</dbReference>
<organism evidence="10 11">
    <name type="scientific">Sorlinia euscelidii</name>
    <dbReference type="NCBI Taxonomy" id="3081148"/>
    <lineage>
        <taxon>Bacteria</taxon>
        <taxon>Pseudomonadati</taxon>
        <taxon>Pseudomonadota</taxon>
        <taxon>Alphaproteobacteria</taxon>
        <taxon>Acetobacterales</taxon>
        <taxon>Acetobacteraceae</taxon>
        <taxon>Sorlinia</taxon>
    </lineage>
</organism>
<evidence type="ECO:0000256" key="3">
    <source>
        <dbReference type="ARBA" id="ARBA00006263"/>
    </source>
</evidence>
<gene>
    <name evidence="9 10" type="primary">cobD</name>
    <name evidence="10" type="ORF">DOFOFD_05105</name>
</gene>
<evidence type="ECO:0000313" key="11">
    <source>
        <dbReference type="Proteomes" id="UP001312908"/>
    </source>
</evidence>
<reference evidence="10 11" key="1">
    <citation type="submission" date="2023-10" db="EMBL/GenBank/DDBJ databases">
        <title>Sorlinia euscelidii gen. nov., sp. nov., an acetic acid bacteria isolated from the gut of Euscelidius variegatus emitter.</title>
        <authorList>
            <person name="Michoud G."/>
            <person name="Marasco R."/>
            <person name="Seferji K."/>
            <person name="Gonella E."/>
            <person name="Garuglieri E."/>
            <person name="Alma A."/>
            <person name="Mapelli F."/>
            <person name="Borin S."/>
            <person name="Daffonchio D."/>
            <person name="Crotti E."/>
        </authorList>
    </citation>
    <scope>NUCLEOTIDE SEQUENCE [LARGE SCALE GENOMIC DNA]</scope>
    <source>
        <strain evidence="10 11">EV16P</strain>
    </source>
</reference>
<dbReference type="RefSeq" id="WP_394819327.1">
    <property type="nucleotide sequence ID" value="NZ_JAWJZY010000002.1"/>
</dbReference>
<dbReference type="EMBL" id="JAWJZY010000002">
    <property type="protein sequence ID" value="MEE8658385.1"/>
    <property type="molecule type" value="Genomic_DNA"/>
</dbReference>
<dbReference type="PANTHER" id="PTHR34308">
    <property type="entry name" value="COBALAMIN BIOSYNTHESIS PROTEIN CBIB"/>
    <property type="match status" value="1"/>
</dbReference>
<protein>
    <recommendedName>
        <fullName evidence="9">Cobalamin biosynthesis protein CobD</fullName>
    </recommendedName>
</protein>
<dbReference type="HAMAP" id="MF_00024">
    <property type="entry name" value="CobD_CbiB"/>
    <property type="match status" value="1"/>
</dbReference>
<comment type="similarity">
    <text evidence="3 9">Belongs to the CobD/CbiB family.</text>
</comment>
<evidence type="ECO:0000313" key="10">
    <source>
        <dbReference type="EMBL" id="MEE8658385.1"/>
    </source>
</evidence>
<evidence type="ECO:0000256" key="9">
    <source>
        <dbReference type="HAMAP-Rule" id="MF_00024"/>
    </source>
</evidence>
<comment type="caution">
    <text evidence="9">Lacks conserved residue(s) required for the propagation of feature annotation.</text>
</comment>
<keyword evidence="6 9" id="KW-0812">Transmembrane</keyword>
<evidence type="ECO:0000256" key="2">
    <source>
        <dbReference type="ARBA" id="ARBA00004953"/>
    </source>
</evidence>
<dbReference type="InterPro" id="IPR004485">
    <property type="entry name" value="Cobalamin_biosynth_CobD/CbiB"/>
</dbReference>
<dbReference type="PANTHER" id="PTHR34308:SF1">
    <property type="entry name" value="COBALAMIN BIOSYNTHESIS PROTEIN CBIB"/>
    <property type="match status" value="1"/>
</dbReference>
<sequence length="326" mass="35307">MFDGQVTLWAALIACFLDAMWGYPQALFCRIGHPVTWVGALITFLEARLNTQPVSEKKGRWRGMMCLVAIIMPAGFLASLLEWGIVHLFPVMAQPVLLGLCAAPFIAQKSLWRHVSDVVQALSHQGPAAGRRAVSHIVGRDVRALDESGVARAAIESLAENFSDGVIAPLFWFLMAGLPGLVIYKAVNTADSMIGHLNDRYRDFGRAAALTDDVLNAIPARLTAIFMVLVAGNYTASCRALQVARREGPRHRSFNAGWPEGAMAGALDIRLAGPRCYDGVMTDDPFLNSAGRHPAAHDVSRALRLYGRACVLFVTIIGLLCAAATR</sequence>
<dbReference type="Pfam" id="PF03186">
    <property type="entry name" value="CobD_Cbib"/>
    <property type="match status" value="1"/>
</dbReference>
<evidence type="ECO:0000256" key="6">
    <source>
        <dbReference type="ARBA" id="ARBA00022692"/>
    </source>
</evidence>
<feature type="transmembrane region" description="Helical" evidence="9">
    <location>
        <begin position="305"/>
        <end position="325"/>
    </location>
</feature>
<keyword evidence="11" id="KW-1185">Reference proteome</keyword>
<keyword evidence="7 9" id="KW-1133">Transmembrane helix</keyword>
<comment type="caution">
    <text evidence="10">The sequence shown here is derived from an EMBL/GenBank/DDBJ whole genome shotgun (WGS) entry which is preliminary data.</text>
</comment>
<accession>A0ABU7U0H7</accession>
<keyword evidence="5 9" id="KW-0169">Cobalamin biosynthesis</keyword>